<protein>
    <submittedName>
        <fullName evidence="2">Uncharacterized protein</fullName>
    </submittedName>
</protein>
<feature type="compositionally biased region" description="Basic residues" evidence="1">
    <location>
        <begin position="126"/>
        <end position="139"/>
    </location>
</feature>
<sequence>MLTVVVGGGSLVVISGSNNVVVDDGDFLANVETQCAGAHVLSYKKCVNQDIVETDTEIQAVNDVIIGNQNQNNMTVREDVTLNDCSDDFVNPAPFSKLMEDKNEENQEDITLNDSDDDFVKPSPCSKRKGKDCPTKKQKCKKTKYKNEGGLGLIDESNEDDKAEKRRGKQKIEERSEIAEKEDEIVKSRNSPRILSDMICALSEEQQQWVRDVGFGNLLVFELVEMPQRLEYKIIEAFDERTCSLTMKRAT</sequence>
<keyword evidence="3" id="KW-1185">Reference proteome</keyword>
<evidence type="ECO:0000313" key="3">
    <source>
        <dbReference type="Proteomes" id="UP001237642"/>
    </source>
</evidence>
<name>A0AAD8HHJ6_9APIA</name>
<proteinExistence type="predicted"/>
<evidence type="ECO:0000313" key="2">
    <source>
        <dbReference type="EMBL" id="KAK1366252.1"/>
    </source>
</evidence>
<evidence type="ECO:0000256" key="1">
    <source>
        <dbReference type="SAM" id="MobiDB-lite"/>
    </source>
</evidence>
<organism evidence="2 3">
    <name type="scientific">Heracleum sosnowskyi</name>
    <dbReference type="NCBI Taxonomy" id="360622"/>
    <lineage>
        <taxon>Eukaryota</taxon>
        <taxon>Viridiplantae</taxon>
        <taxon>Streptophyta</taxon>
        <taxon>Embryophyta</taxon>
        <taxon>Tracheophyta</taxon>
        <taxon>Spermatophyta</taxon>
        <taxon>Magnoliopsida</taxon>
        <taxon>eudicotyledons</taxon>
        <taxon>Gunneridae</taxon>
        <taxon>Pentapetalae</taxon>
        <taxon>asterids</taxon>
        <taxon>campanulids</taxon>
        <taxon>Apiales</taxon>
        <taxon>Apiaceae</taxon>
        <taxon>Apioideae</taxon>
        <taxon>apioid superclade</taxon>
        <taxon>Tordylieae</taxon>
        <taxon>Tordyliinae</taxon>
        <taxon>Heracleum</taxon>
    </lineage>
</organism>
<reference evidence="2" key="1">
    <citation type="submission" date="2023-02" db="EMBL/GenBank/DDBJ databases">
        <title>Genome of toxic invasive species Heracleum sosnowskyi carries increased number of genes despite the absence of recent whole-genome duplications.</title>
        <authorList>
            <person name="Schelkunov M."/>
            <person name="Shtratnikova V."/>
            <person name="Makarenko M."/>
            <person name="Klepikova A."/>
            <person name="Omelchenko D."/>
            <person name="Novikova G."/>
            <person name="Obukhova E."/>
            <person name="Bogdanov V."/>
            <person name="Penin A."/>
            <person name="Logacheva M."/>
        </authorList>
    </citation>
    <scope>NUCLEOTIDE SEQUENCE</scope>
    <source>
        <strain evidence="2">Hsosn_3</strain>
        <tissue evidence="2">Leaf</tissue>
    </source>
</reference>
<comment type="caution">
    <text evidence="2">The sequence shown here is derived from an EMBL/GenBank/DDBJ whole genome shotgun (WGS) entry which is preliminary data.</text>
</comment>
<accession>A0AAD8HHJ6</accession>
<feature type="region of interest" description="Disordered" evidence="1">
    <location>
        <begin position="93"/>
        <end position="139"/>
    </location>
</feature>
<dbReference type="EMBL" id="JAUIZM010000009">
    <property type="protein sequence ID" value="KAK1366252.1"/>
    <property type="molecule type" value="Genomic_DNA"/>
</dbReference>
<dbReference type="Proteomes" id="UP001237642">
    <property type="component" value="Unassembled WGS sequence"/>
</dbReference>
<gene>
    <name evidence="2" type="ORF">POM88_041813</name>
</gene>
<dbReference type="AlphaFoldDB" id="A0AAD8HHJ6"/>
<feature type="compositionally biased region" description="Basic and acidic residues" evidence="1">
    <location>
        <begin position="160"/>
        <end position="174"/>
    </location>
</feature>
<feature type="region of interest" description="Disordered" evidence="1">
    <location>
        <begin position="151"/>
        <end position="174"/>
    </location>
</feature>
<reference evidence="2" key="2">
    <citation type="submission" date="2023-05" db="EMBL/GenBank/DDBJ databases">
        <authorList>
            <person name="Schelkunov M.I."/>
        </authorList>
    </citation>
    <scope>NUCLEOTIDE SEQUENCE</scope>
    <source>
        <strain evidence="2">Hsosn_3</strain>
        <tissue evidence="2">Leaf</tissue>
    </source>
</reference>